<dbReference type="GO" id="GO:0030246">
    <property type="term" value="F:carbohydrate binding"/>
    <property type="evidence" value="ECO:0007669"/>
    <property type="project" value="InterPro"/>
</dbReference>
<dbReference type="GO" id="GO:0003677">
    <property type="term" value="F:DNA binding"/>
    <property type="evidence" value="ECO:0007669"/>
    <property type="project" value="UniProtKB-KW"/>
</dbReference>
<keyword evidence="2" id="KW-0805">Transcription regulation</keyword>
<sequence length="315" mass="34863">MLNHEDKKQLIKIAKMYYLEELTQAAIAKKVGVSRPVISKMLQRAKDEGIVEITIHDDGFDLTEWEQQIASYYHLRDVVIVSTEDMNAEAALTTLGRAAAQFVSKAIRGAEVIGVSWGKSLHEMILEYPIERRDQIKVIPLVGGIGSRKVELHSNQIAYEWAKKMNAQCESLYAPAFVESEELKEDLIRQANIASVIEQGKSADVAIVGIGNPYEQSTLYELGYLSEEDLQSLKQANVMGDIGSHYILANGQRADDLSLNRRVIGIELEGLKNIPKVIGVAAGHHKVPGIKAALRGGYLDILITDDQTAKNLLEN</sequence>
<dbReference type="Gene3D" id="3.40.50.1360">
    <property type="match status" value="1"/>
</dbReference>
<dbReference type="SUPFAM" id="SSF100950">
    <property type="entry name" value="NagB/RpiA/CoA transferase-like"/>
    <property type="match status" value="1"/>
</dbReference>
<dbReference type="PANTHER" id="PTHR34294">
    <property type="entry name" value="TRANSCRIPTIONAL REGULATOR-RELATED"/>
    <property type="match status" value="1"/>
</dbReference>
<dbReference type="RefSeq" id="WP_073154258.1">
    <property type="nucleotide sequence ID" value="NZ_FQVL01000003.1"/>
</dbReference>
<evidence type="ECO:0000256" key="1">
    <source>
        <dbReference type="ARBA" id="ARBA00010466"/>
    </source>
</evidence>
<dbReference type="InterPro" id="IPR051054">
    <property type="entry name" value="SorC_transcr_regulators"/>
</dbReference>
<dbReference type="Gene3D" id="1.10.10.60">
    <property type="entry name" value="Homeodomain-like"/>
    <property type="match status" value="1"/>
</dbReference>
<proteinExistence type="inferred from homology"/>
<evidence type="ECO:0000256" key="3">
    <source>
        <dbReference type="ARBA" id="ARBA00023125"/>
    </source>
</evidence>
<dbReference type="PANTHER" id="PTHR34294:SF12">
    <property type="entry name" value="SUGAR-BINDING TRANSCRIPTIONAL REGULATOR"/>
    <property type="match status" value="1"/>
</dbReference>
<dbReference type="InterPro" id="IPR037171">
    <property type="entry name" value="NagB/RpiA_transferase-like"/>
</dbReference>
<protein>
    <submittedName>
        <fullName evidence="6">DNA-binding transcriptional regulator LsrR, DeoR family</fullName>
    </submittedName>
</protein>
<dbReference type="STRING" id="112248.SAMN05444392_103164"/>
<evidence type="ECO:0000256" key="4">
    <source>
        <dbReference type="ARBA" id="ARBA00023163"/>
    </source>
</evidence>
<dbReference type="InterPro" id="IPR007324">
    <property type="entry name" value="Sugar-bd_dom_put"/>
</dbReference>
<keyword evidence="4" id="KW-0804">Transcription</keyword>
<dbReference type="AlphaFoldDB" id="A0A1M4WDP4"/>
<dbReference type="Proteomes" id="UP000184476">
    <property type="component" value="Unassembled WGS sequence"/>
</dbReference>
<name>A0A1M4WDP4_9BACL</name>
<organism evidence="6 7">
    <name type="scientific">Seinonella peptonophila</name>
    <dbReference type="NCBI Taxonomy" id="112248"/>
    <lineage>
        <taxon>Bacteria</taxon>
        <taxon>Bacillati</taxon>
        <taxon>Bacillota</taxon>
        <taxon>Bacilli</taxon>
        <taxon>Bacillales</taxon>
        <taxon>Thermoactinomycetaceae</taxon>
        <taxon>Seinonella</taxon>
    </lineage>
</organism>
<keyword evidence="3 6" id="KW-0238">DNA-binding</keyword>
<evidence type="ECO:0000256" key="2">
    <source>
        <dbReference type="ARBA" id="ARBA00023015"/>
    </source>
</evidence>
<keyword evidence="7" id="KW-1185">Reference proteome</keyword>
<dbReference type="Pfam" id="PF04198">
    <property type="entry name" value="Sugar-bind"/>
    <property type="match status" value="1"/>
</dbReference>
<dbReference type="EMBL" id="FQVL01000003">
    <property type="protein sequence ID" value="SHE79183.1"/>
    <property type="molecule type" value="Genomic_DNA"/>
</dbReference>
<evidence type="ECO:0000313" key="6">
    <source>
        <dbReference type="EMBL" id="SHE79183.1"/>
    </source>
</evidence>
<feature type="domain" description="Sugar-binding" evidence="5">
    <location>
        <begin position="61"/>
        <end position="314"/>
    </location>
</feature>
<dbReference type="OrthoDB" id="58802at2"/>
<gene>
    <name evidence="6" type="ORF">SAMN05444392_103164</name>
</gene>
<comment type="similarity">
    <text evidence="1">Belongs to the SorC transcriptional regulatory family.</text>
</comment>
<dbReference type="Pfam" id="PF13412">
    <property type="entry name" value="HTH_24"/>
    <property type="match status" value="1"/>
</dbReference>
<evidence type="ECO:0000313" key="7">
    <source>
        <dbReference type="Proteomes" id="UP000184476"/>
    </source>
</evidence>
<reference evidence="6 7" key="1">
    <citation type="submission" date="2016-11" db="EMBL/GenBank/DDBJ databases">
        <authorList>
            <person name="Jaros S."/>
            <person name="Januszkiewicz K."/>
            <person name="Wedrychowicz H."/>
        </authorList>
    </citation>
    <scope>NUCLEOTIDE SEQUENCE [LARGE SCALE GENOMIC DNA]</scope>
    <source>
        <strain evidence="6 7">DSM 44666</strain>
    </source>
</reference>
<accession>A0A1M4WDP4</accession>
<evidence type="ECO:0000259" key="5">
    <source>
        <dbReference type="Pfam" id="PF04198"/>
    </source>
</evidence>